<dbReference type="GO" id="GO:0005886">
    <property type="term" value="C:plasma membrane"/>
    <property type="evidence" value="ECO:0007669"/>
    <property type="project" value="UniProtKB-SubCell"/>
</dbReference>
<evidence type="ECO:0000256" key="2">
    <source>
        <dbReference type="ARBA" id="ARBA00022448"/>
    </source>
</evidence>
<evidence type="ECO:0000256" key="14">
    <source>
        <dbReference type="ARBA" id="ARBA00061534"/>
    </source>
</evidence>
<evidence type="ECO:0000256" key="15">
    <source>
        <dbReference type="ARBA" id="ARBA00063833"/>
    </source>
</evidence>
<evidence type="ECO:0000256" key="9">
    <source>
        <dbReference type="ARBA" id="ARBA00022970"/>
    </source>
</evidence>
<dbReference type="PROSITE" id="PS50893">
    <property type="entry name" value="ABC_TRANSPORTER_2"/>
    <property type="match status" value="1"/>
</dbReference>
<keyword evidence="8" id="KW-1278">Translocase</keyword>
<dbReference type="GO" id="GO:0034775">
    <property type="term" value="P:glutathione transmembrane transport"/>
    <property type="evidence" value="ECO:0007669"/>
    <property type="project" value="InterPro"/>
</dbReference>
<dbReference type="SMART" id="SM00382">
    <property type="entry name" value="AAA"/>
    <property type="match status" value="1"/>
</dbReference>
<gene>
    <name evidence="20" type="primary">msbA_1</name>
    <name evidence="20" type="ORF">TPER_HE00247</name>
</gene>
<comment type="subcellular location">
    <subcellularLocation>
        <location evidence="1">Cell inner membrane</location>
        <topology evidence="1">Multi-pass membrane protein</topology>
    </subcellularLocation>
</comment>
<evidence type="ECO:0000259" key="19">
    <source>
        <dbReference type="PROSITE" id="PS50929"/>
    </source>
</evidence>
<keyword evidence="11 17" id="KW-0472">Membrane</keyword>
<feature type="transmembrane region" description="Helical" evidence="17">
    <location>
        <begin position="162"/>
        <end position="182"/>
    </location>
</feature>
<dbReference type="InterPro" id="IPR039421">
    <property type="entry name" value="Type_1_exporter"/>
</dbReference>
<dbReference type="SUPFAM" id="SSF52540">
    <property type="entry name" value="P-loop containing nucleoside triphosphate hydrolases"/>
    <property type="match status" value="1"/>
</dbReference>
<dbReference type="AlphaFoldDB" id="A0A143WUC0"/>
<dbReference type="STRING" id="1778263.TPER_HE00247"/>
<dbReference type="CDD" id="cd18585">
    <property type="entry name" value="ABC_6TM_CydC"/>
    <property type="match status" value="1"/>
</dbReference>
<comment type="subunit">
    <text evidence="15">Forms a heterodimer with CydD.</text>
</comment>
<dbReference type="InterPro" id="IPR036640">
    <property type="entry name" value="ABC1_TM_sf"/>
</dbReference>
<evidence type="ECO:0000256" key="12">
    <source>
        <dbReference type="ARBA" id="ARBA00050301"/>
    </source>
</evidence>
<keyword evidence="6" id="KW-0547">Nucleotide-binding</keyword>
<evidence type="ECO:0000256" key="3">
    <source>
        <dbReference type="ARBA" id="ARBA00022475"/>
    </source>
</evidence>
<keyword evidence="9" id="KW-0029">Amino-acid transport</keyword>
<protein>
    <recommendedName>
        <fullName evidence="16">Glutathione/L-cysteine transport system ATP-binding/permease protein CydC</fullName>
    </recommendedName>
</protein>
<dbReference type="InterPro" id="IPR003593">
    <property type="entry name" value="AAA+_ATPase"/>
</dbReference>
<dbReference type="NCBIfam" id="NF008364">
    <property type="entry name" value="PRK11160.1"/>
    <property type="match status" value="1"/>
</dbReference>
<comment type="catalytic activity">
    <reaction evidence="13">
        <text>L-cysteine(in) + ATP + H2O = L-cysteine(out) + ADP + phosphate + H(+)</text>
        <dbReference type="Rhea" id="RHEA:29783"/>
        <dbReference type="ChEBI" id="CHEBI:15377"/>
        <dbReference type="ChEBI" id="CHEBI:15378"/>
        <dbReference type="ChEBI" id="CHEBI:30616"/>
        <dbReference type="ChEBI" id="CHEBI:35235"/>
        <dbReference type="ChEBI" id="CHEBI:43474"/>
        <dbReference type="ChEBI" id="CHEBI:456216"/>
    </reaction>
    <physiologicalReaction direction="left-to-right" evidence="13">
        <dbReference type="Rhea" id="RHEA:29784"/>
    </physiologicalReaction>
</comment>
<dbReference type="GO" id="GO:0034040">
    <property type="term" value="F:ATPase-coupled lipid transmembrane transporter activity"/>
    <property type="evidence" value="ECO:0007669"/>
    <property type="project" value="TreeGrafter"/>
</dbReference>
<keyword evidence="2" id="KW-0813">Transport</keyword>
<keyword evidence="3" id="KW-1003">Cell membrane</keyword>
<feature type="domain" description="ABC transmembrane type-1" evidence="19">
    <location>
        <begin position="19"/>
        <end position="309"/>
    </location>
</feature>
<dbReference type="InterPro" id="IPR027417">
    <property type="entry name" value="P-loop_NTPase"/>
</dbReference>
<dbReference type="PANTHER" id="PTHR24221:SF654">
    <property type="entry name" value="ATP-BINDING CASSETTE SUB-FAMILY B MEMBER 6"/>
    <property type="match status" value="1"/>
</dbReference>
<dbReference type="NCBIfam" id="TIGR02868">
    <property type="entry name" value="CydC"/>
    <property type="match status" value="1"/>
</dbReference>
<reference evidence="21" key="1">
    <citation type="submission" date="2016-01" db="EMBL/GenBank/DDBJ databases">
        <authorList>
            <person name="Husnik F."/>
        </authorList>
    </citation>
    <scope>NUCLEOTIDE SEQUENCE [LARGE SCALE GENOMIC DNA]</scope>
</reference>
<proteinExistence type="inferred from homology"/>
<evidence type="ECO:0000256" key="5">
    <source>
        <dbReference type="ARBA" id="ARBA00022692"/>
    </source>
</evidence>
<dbReference type="Gene3D" id="3.40.50.300">
    <property type="entry name" value="P-loop containing nucleotide triphosphate hydrolases"/>
    <property type="match status" value="1"/>
</dbReference>
<feature type="transmembrane region" description="Helical" evidence="17">
    <location>
        <begin position="12"/>
        <end position="35"/>
    </location>
</feature>
<feature type="transmembrane region" description="Helical" evidence="17">
    <location>
        <begin position="41"/>
        <end position="61"/>
    </location>
</feature>
<dbReference type="GO" id="GO:0045454">
    <property type="term" value="P:cell redox homeostasis"/>
    <property type="evidence" value="ECO:0007669"/>
    <property type="project" value="InterPro"/>
</dbReference>
<dbReference type="InterPro" id="IPR014223">
    <property type="entry name" value="ABC_CydC/D"/>
</dbReference>
<dbReference type="OrthoDB" id="9802264at2"/>
<accession>A0A143WUC0</accession>
<dbReference type="SUPFAM" id="SSF90123">
    <property type="entry name" value="ABC transporter transmembrane region"/>
    <property type="match status" value="1"/>
</dbReference>
<keyword evidence="21" id="KW-1185">Reference proteome</keyword>
<dbReference type="Gene3D" id="1.20.1560.10">
    <property type="entry name" value="ABC transporter type 1, transmembrane domain"/>
    <property type="match status" value="1"/>
</dbReference>
<organism evidence="20 21">
    <name type="scientific">Candidatus Hoaglandella endobia</name>
    <dbReference type="NCBI Taxonomy" id="1778263"/>
    <lineage>
        <taxon>Bacteria</taxon>
        <taxon>Pseudomonadati</taxon>
        <taxon>Pseudomonadota</taxon>
        <taxon>Gammaproteobacteria</taxon>
        <taxon>Enterobacterales</taxon>
        <taxon>Enterobacteriaceae</taxon>
        <taxon>Candidatus Hoaglandella</taxon>
    </lineage>
</organism>
<feature type="domain" description="ABC transporter" evidence="18">
    <location>
        <begin position="339"/>
        <end position="572"/>
    </location>
</feature>
<evidence type="ECO:0000259" key="18">
    <source>
        <dbReference type="PROSITE" id="PS50893"/>
    </source>
</evidence>
<feature type="transmembrane region" description="Helical" evidence="17">
    <location>
        <begin position="133"/>
        <end position="156"/>
    </location>
</feature>
<evidence type="ECO:0000313" key="21">
    <source>
        <dbReference type="Proteomes" id="UP000095477"/>
    </source>
</evidence>
<keyword evidence="5 17" id="KW-0812">Transmembrane</keyword>
<dbReference type="EMBL" id="LN999835">
    <property type="protein sequence ID" value="CUX97176.1"/>
    <property type="molecule type" value="Genomic_DNA"/>
</dbReference>
<dbReference type="Pfam" id="PF00005">
    <property type="entry name" value="ABC_tran"/>
    <property type="match status" value="1"/>
</dbReference>
<dbReference type="PROSITE" id="PS50929">
    <property type="entry name" value="ABC_TM1F"/>
    <property type="match status" value="1"/>
</dbReference>
<evidence type="ECO:0000256" key="17">
    <source>
        <dbReference type="SAM" id="Phobius"/>
    </source>
</evidence>
<dbReference type="InterPro" id="IPR011527">
    <property type="entry name" value="ABC1_TM_dom"/>
</dbReference>
<dbReference type="KEGG" id="hed:TPER_HE00247"/>
<dbReference type="GO" id="GO:0033230">
    <property type="term" value="F:ABC-type cysteine transporter activity"/>
    <property type="evidence" value="ECO:0007669"/>
    <property type="project" value="RHEA"/>
</dbReference>
<keyword evidence="10 17" id="KW-1133">Transmembrane helix</keyword>
<keyword evidence="4" id="KW-0997">Cell inner membrane</keyword>
<dbReference type="GO" id="GO:0016887">
    <property type="term" value="F:ATP hydrolysis activity"/>
    <property type="evidence" value="ECO:0007669"/>
    <property type="project" value="InterPro"/>
</dbReference>
<evidence type="ECO:0000256" key="11">
    <source>
        <dbReference type="ARBA" id="ARBA00023136"/>
    </source>
</evidence>
<dbReference type="InterPro" id="IPR017871">
    <property type="entry name" value="ABC_transporter-like_CS"/>
</dbReference>
<dbReference type="PATRIC" id="fig|1778263.3.peg.244"/>
<dbReference type="PROSITE" id="PS00211">
    <property type="entry name" value="ABC_TRANSPORTER_1"/>
    <property type="match status" value="1"/>
</dbReference>
<keyword evidence="7 20" id="KW-0067">ATP-binding</keyword>
<evidence type="ECO:0000313" key="20">
    <source>
        <dbReference type="EMBL" id="CUX97176.1"/>
    </source>
</evidence>
<evidence type="ECO:0000256" key="1">
    <source>
        <dbReference type="ARBA" id="ARBA00004429"/>
    </source>
</evidence>
<dbReference type="Proteomes" id="UP000095477">
    <property type="component" value="Chromosome I"/>
</dbReference>
<evidence type="ECO:0000256" key="13">
    <source>
        <dbReference type="ARBA" id="ARBA00051241"/>
    </source>
</evidence>
<dbReference type="FunFam" id="1.20.1560.10:FF:000060">
    <property type="entry name" value="Cysteine/glutathione ABC transporter ATP-binding protein/permease CydC"/>
    <property type="match status" value="1"/>
</dbReference>
<dbReference type="RefSeq" id="WP_067567730.1">
    <property type="nucleotide sequence ID" value="NZ_LN999835.1"/>
</dbReference>
<keyword evidence="20" id="KW-0378">Hydrolase</keyword>
<evidence type="ECO:0000256" key="16">
    <source>
        <dbReference type="ARBA" id="ARBA00071411"/>
    </source>
</evidence>
<evidence type="ECO:0000256" key="7">
    <source>
        <dbReference type="ARBA" id="ARBA00022840"/>
    </source>
</evidence>
<sequence>MRALLPYLALYRCYGGQIFLGILMSIVTLLASIGLLALSGWFLASSALAGAAGLYSFNYILPAVGVRGAAITRTAARWAERVISHDATFRILQQLRLYTFSRILPLSPGGMARFRQAELLDCLVKDVDTLDHLYLRILSPLLGAVVVTLTVSAGLYVMDTRLGLTLFTVMLLILALMPSLFYRIGKQIGEALTALRADYRLQLNTWLTGNAELTIYGAAKIYRHRLDITEQRWQQYQRRQVELTTGAQCILTVLTGLTLTLVLWLAADSRGDNSHPGTLIALFVFTTMAAFEALVPVASAFQHLGQVISSAIRLSSLIKQPPAVKFPTEGPAPAASVMLCVSNVWFYYQQPAAPALNGLSLTVAAGEHIAILGHTGSGKSTLLQLLTRAWDPQIGEITFNGVPLPQWGESALRAMTAVVPQRVHIFSATLRDNLSLARSAADDARLCAVLKQVGLEKLFEGEGLNVWLGEGGRQLSGGEQRRIGIARALLQAAPLLLLDEPTEGLDAVTEKQILHLLATMAHRSTVIIVTHRLRGLERLDRIYIMDRGTFVEQGSHTALMAQRGRYYHYYRPLLERNRLS</sequence>
<feature type="transmembrane region" description="Helical" evidence="17">
    <location>
        <begin position="279"/>
        <end position="301"/>
    </location>
</feature>
<evidence type="ECO:0000256" key="8">
    <source>
        <dbReference type="ARBA" id="ARBA00022967"/>
    </source>
</evidence>
<comment type="catalytic activity">
    <reaction evidence="12">
        <text>glutathione(in) + ATP + H2O = glutathione(out) + ADP + phosphate + H(+)</text>
        <dbReference type="Rhea" id="RHEA:29787"/>
        <dbReference type="ChEBI" id="CHEBI:15377"/>
        <dbReference type="ChEBI" id="CHEBI:15378"/>
        <dbReference type="ChEBI" id="CHEBI:30616"/>
        <dbReference type="ChEBI" id="CHEBI:43474"/>
        <dbReference type="ChEBI" id="CHEBI:57925"/>
        <dbReference type="ChEBI" id="CHEBI:456216"/>
    </reaction>
    <physiologicalReaction direction="left-to-right" evidence="12">
        <dbReference type="Rhea" id="RHEA:29788"/>
    </physiologicalReaction>
</comment>
<dbReference type="InterPro" id="IPR003439">
    <property type="entry name" value="ABC_transporter-like_ATP-bd"/>
</dbReference>
<dbReference type="GO" id="GO:0005524">
    <property type="term" value="F:ATP binding"/>
    <property type="evidence" value="ECO:0007669"/>
    <property type="project" value="UniProtKB-KW"/>
</dbReference>
<feature type="transmembrane region" description="Helical" evidence="17">
    <location>
        <begin position="243"/>
        <end position="267"/>
    </location>
</feature>
<evidence type="ECO:0000256" key="6">
    <source>
        <dbReference type="ARBA" id="ARBA00022741"/>
    </source>
</evidence>
<name>A0A143WUC0_9ENTR</name>
<comment type="similarity">
    <text evidence="14">Belongs to the ABC transporter superfamily. Cysteine exporter (TC 3.A.1.129.1) family.</text>
</comment>
<dbReference type="PANTHER" id="PTHR24221">
    <property type="entry name" value="ATP-BINDING CASSETTE SUB-FAMILY B"/>
    <property type="match status" value="1"/>
</dbReference>
<evidence type="ECO:0000256" key="10">
    <source>
        <dbReference type="ARBA" id="ARBA00022989"/>
    </source>
</evidence>
<evidence type="ECO:0000256" key="4">
    <source>
        <dbReference type="ARBA" id="ARBA00022519"/>
    </source>
</evidence>